<accession>A0ACB7P0Z9</accession>
<organism evidence="1 2">
    <name type="scientific">Chaetomium tenue</name>
    <dbReference type="NCBI Taxonomy" id="1854479"/>
    <lineage>
        <taxon>Eukaryota</taxon>
        <taxon>Fungi</taxon>
        <taxon>Dikarya</taxon>
        <taxon>Ascomycota</taxon>
        <taxon>Pezizomycotina</taxon>
        <taxon>Sordariomycetes</taxon>
        <taxon>Sordariomycetidae</taxon>
        <taxon>Sordariales</taxon>
        <taxon>Chaetomiaceae</taxon>
        <taxon>Chaetomium</taxon>
    </lineage>
</organism>
<sequence>MGNDPRIEATVKSSWTRRLTFQRQPRPNSNLDDNERQFLDRSSDRHLVKISSEESKAYLLHLRTLADGRWLDEWDNLFDAEFKLCDTPYEKTIQLCNEMAGALREHGAISINRFVQKLQQRQTIRADLDLSYCSAAHTMVFSILGWLSLLYVPATQDQSDELRINLQATHVAIRDTVSTEMVGRPLDELLRSFGELLPFRNIGRTESGPQVESQSPRAMLEVSHLNVSTLKDMANMQIIWVDSLSEHLAFDPITPSVSIFKCPSFCQLQKHSDRSTLAIMLRDFYEDDEKPSDDYTPAKLLREVMLSYTLLFKADRRSRRIYQRSERARASLGNGDQPFIDPCLDELCGYSISTSATTPVRESYDANIEFPVFKARLERIQQYIRDIQPNRLMSLWRDRRDLRLWYTIWAVIVLTVIGLIIAAISVVLAGIQVNYARLAYDLQLKEGHTAG</sequence>
<gene>
    <name evidence="1" type="ORF">F5144DRAFT_603776</name>
</gene>
<evidence type="ECO:0000313" key="1">
    <source>
        <dbReference type="EMBL" id="KAH6627519.1"/>
    </source>
</evidence>
<name>A0ACB7P0Z9_9PEZI</name>
<evidence type="ECO:0000313" key="2">
    <source>
        <dbReference type="Proteomes" id="UP000724584"/>
    </source>
</evidence>
<protein>
    <submittedName>
        <fullName evidence="1">Uncharacterized protein</fullName>
    </submittedName>
</protein>
<comment type="caution">
    <text evidence="1">The sequence shown here is derived from an EMBL/GenBank/DDBJ whole genome shotgun (WGS) entry which is preliminary data.</text>
</comment>
<dbReference type="Proteomes" id="UP000724584">
    <property type="component" value="Unassembled WGS sequence"/>
</dbReference>
<reference evidence="1 2" key="1">
    <citation type="journal article" date="2021" name="Nat. Commun.">
        <title>Genetic determinants of endophytism in the Arabidopsis root mycobiome.</title>
        <authorList>
            <person name="Mesny F."/>
            <person name="Miyauchi S."/>
            <person name="Thiergart T."/>
            <person name="Pickel B."/>
            <person name="Atanasova L."/>
            <person name="Karlsson M."/>
            <person name="Huettel B."/>
            <person name="Barry K.W."/>
            <person name="Haridas S."/>
            <person name="Chen C."/>
            <person name="Bauer D."/>
            <person name="Andreopoulos W."/>
            <person name="Pangilinan J."/>
            <person name="LaButti K."/>
            <person name="Riley R."/>
            <person name="Lipzen A."/>
            <person name="Clum A."/>
            <person name="Drula E."/>
            <person name="Henrissat B."/>
            <person name="Kohler A."/>
            <person name="Grigoriev I.V."/>
            <person name="Martin F.M."/>
            <person name="Hacquard S."/>
        </authorList>
    </citation>
    <scope>NUCLEOTIDE SEQUENCE [LARGE SCALE GENOMIC DNA]</scope>
    <source>
        <strain evidence="1 2">MPI-SDFR-AT-0079</strain>
    </source>
</reference>
<proteinExistence type="predicted"/>
<dbReference type="EMBL" id="JAGIZQ010000005">
    <property type="protein sequence ID" value="KAH6627519.1"/>
    <property type="molecule type" value="Genomic_DNA"/>
</dbReference>
<keyword evidence="2" id="KW-1185">Reference proteome</keyword>